<dbReference type="AlphaFoldDB" id="A0A1E4SR20"/>
<dbReference type="RefSeq" id="XP_020067067.1">
    <property type="nucleotide sequence ID" value="XM_020208822.1"/>
</dbReference>
<accession>A0A1E4SR20</accession>
<feature type="region of interest" description="Disordered" evidence="1">
    <location>
        <begin position="286"/>
        <end position="320"/>
    </location>
</feature>
<sequence length="430" mass="45779">MSRESVSTTITQAPEDFNSVGAPVKLKTPLKKEELEKIAKQLKKKLSKASITAKQSFSPGKMVASSVALPKSSPLKSYALKKLLGSSPIGAGLLSSSPNNLYSPNGKSPTHIRTPAAIYLSSSPLKNIAADDTEEETMDSPTKRRKSSPLKEKAPQMILEEISRPNTPSKQFPAALKPSLELTASKSENKHKESPQQTTPTLLKRELSVNTTPNVLLKTPTQPRPSANDSGAYNDEEGADLLMYLATSPSPAKPFFSNTPRAINIHHPINSSAPTSAGSFPISHKPTASTGSTGSFIAPPPVTPKRHGNTSTRTPQNRLTPSMNLFSNLINGNLGLPSSGLTLTPTGFNMNDYVNFFTPSPGGANIHSAQNKNLLRTPDFNNLINNANSASANSENVANGLLGKPKVDGKILNFNKVLFGNGPGSETPKE</sequence>
<feature type="compositionally biased region" description="Polar residues" evidence="1">
    <location>
        <begin position="309"/>
        <end position="320"/>
    </location>
</feature>
<keyword evidence="3" id="KW-1185">Reference proteome</keyword>
<feature type="compositionally biased region" description="Polar residues" evidence="1">
    <location>
        <begin position="208"/>
        <end position="231"/>
    </location>
</feature>
<protein>
    <submittedName>
        <fullName evidence="2">Uncharacterized protein</fullName>
    </submittedName>
</protein>
<feature type="region of interest" description="Disordered" evidence="1">
    <location>
        <begin position="1"/>
        <end position="21"/>
    </location>
</feature>
<feature type="region of interest" description="Disordered" evidence="1">
    <location>
        <begin position="94"/>
        <end position="234"/>
    </location>
</feature>
<dbReference type="EMBL" id="KV453909">
    <property type="protein sequence ID" value="ODV81945.1"/>
    <property type="molecule type" value="Genomic_DNA"/>
</dbReference>
<feature type="compositionally biased region" description="Polar residues" evidence="1">
    <location>
        <begin position="286"/>
        <end position="295"/>
    </location>
</feature>
<feature type="compositionally biased region" description="Low complexity" evidence="1">
    <location>
        <begin position="94"/>
        <end position="105"/>
    </location>
</feature>
<evidence type="ECO:0000256" key="1">
    <source>
        <dbReference type="SAM" id="MobiDB-lite"/>
    </source>
</evidence>
<dbReference type="Proteomes" id="UP000094285">
    <property type="component" value="Unassembled WGS sequence"/>
</dbReference>
<feature type="compositionally biased region" description="Polar residues" evidence="1">
    <location>
        <begin position="1"/>
        <end position="12"/>
    </location>
</feature>
<organism evidence="2 3">
    <name type="scientific">Suhomyces tanzawaensis NRRL Y-17324</name>
    <dbReference type="NCBI Taxonomy" id="984487"/>
    <lineage>
        <taxon>Eukaryota</taxon>
        <taxon>Fungi</taxon>
        <taxon>Dikarya</taxon>
        <taxon>Ascomycota</taxon>
        <taxon>Saccharomycotina</taxon>
        <taxon>Pichiomycetes</taxon>
        <taxon>Debaryomycetaceae</taxon>
        <taxon>Suhomyces</taxon>
    </lineage>
</organism>
<evidence type="ECO:0000313" key="3">
    <source>
        <dbReference type="Proteomes" id="UP000094285"/>
    </source>
</evidence>
<dbReference type="GeneID" id="30982958"/>
<proteinExistence type="predicted"/>
<reference evidence="3" key="1">
    <citation type="submission" date="2016-05" db="EMBL/GenBank/DDBJ databases">
        <title>Comparative genomics of biotechnologically important yeasts.</title>
        <authorList>
            <consortium name="DOE Joint Genome Institute"/>
            <person name="Riley R."/>
            <person name="Haridas S."/>
            <person name="Wolfe K.H."/>
            <person name="Lopes M.R."/>
            <person name="Hittinger C.T."/>
            <person name="Goker M."/>
            <person name="Salamov A."/>
            <person name="Wisecaver J."/>
            <person name="Long T.M."/>
            <person name="Aerts A.L."/>
            <person name="Barry K."/>
            <person name="Choi C."/>
            <person name="Clum A."/>
            <person name="Coughlan A.Y."/>
            <person name="Deshpande S."/>
            <person name="Douglass A.P."/>
            <person name="Hanson S.J."/>
            <person name="Klenk H.-P."/>
            <person name="Labutti K."/>
            <person name="Lapidus A."/>
            <person name="Lindquist E."/>
            <person name="Lipzen A."/>
            <person name="Meier-Kolthoff J.P."/>
            <person name="Ohm R.A."/>
            <person name="Otillar R.P."/>
            <person name="Pangilinan J."/>
            <person name="Peng Y."/>
            <person name="Rokas A."/>
            <person name="Rosa C.A."/>
            <person name="Scheuner C."/>
            <person name="Sibirny A.A."/>
            <person name="Slot J.C."/>
            <person name="Stielow J.B."/>
            <person name="Sun H."/>
            <person name="Kurtzman C.P."/>
            <person name="Blackwell M."/>
            <person name="Grigoriev I.V."/>
            <person name="Jeffries T.W."/>
        </authorList>
    </citation>
    <scope>NUCLEOTIDE SEQUENCE [LARGE SCALE GENOMIC DNA]</scope>
    <source>
        <strain evidence="3">NRRL Y-17324</strain>
    </source>
</reference>
<gene>
    <name evidence="2" type="ORF">CANTADRAFT_3999</name>
</gene>
<evidence type="ECO:0000313" key="2">
    <source>
        <dbReference type="EMBL" id="ODV81945.1"/>
    </source>
</evidence>
<dbReference type="OrthoDB" id="2163387at2759"/>
<name>A0A1E4SR20_9ASCO</name>